<dbReference type="GO" id="GO:0005829">
    <property type="term" value="C:cytosol"/>
    <property type="evidence" value="ECO:0007669"/>
    <property type="project" value="TreeGrafter"/>
</dbReference>
<evidence type="ECO:0000256" key="5">
    <source>
        <dbReference type="ARBA" id="ARBA00022962"/>
    </source>
</evidence>
<dbReference type="GO" id="GO:0042823">
    <property type="term" value="P:pyridoxal phosphate biosynthetic process"/>
    <property type="evidence" value="ECO:0007669"/>
    <property type="project" value="InterPro"/>
</dbReference>
<sequence>MTRGPQVGQTVGVLALQGAFAAHQLAFESLGQKTLQVRNEEDLASVDALVFPGGESTAMSHLLRTSEMFEPINSRLSEGMPAFGTCAGMIMLSTSVIDGRQDQRSFGVIDIDVRRNAYGRQVDSFEMDIDVDGLQSPFHASFIRAPQVVRCGSGVSVLANLAESPILVKQDSVMVAAFHPELGVDNRIHAMFLEML</sequence>
<proteinExistence type="inferred from homology"/>
<dbReference type="InterPro" id="IPR002161">
    <property type="entry name" value="PdxT/SNO"/>
</dbReference>
<dbReference type="PANTHER" id="PTHR31559">
    <property type="entry name" value="PYRIDOXAL 5'-PHOSPHATE SYNTHASE SUBUNIT SNO"/>
    <property type="match status" value="1"/>
</dbReference>
<evidence type="ECO:0000313" key="11">
    <source>
        <dbReference type="EMBL" id="CAB4987447.1"/>
    </source>
</evidence>
<protein>
    <recommendedName>
        <fullName evidence="2">glutaminase</fullName>
        <ecNumber evidence="2">3.5.1.2</ecNumber>
    </recommendedName>
</protein>
<dbReference type="InterPro" id="IPR021196">
    <property type="entry name" value="PdxT/SNO_CS"/>
</dbReference>
<dbReference type="EC" id="3.5.1.2" evidence="2"/>
<dbReference type="GO" id="GO:0016829">
    <property type="term" value="F:lyase activity"/>
    <property type="evidence" value="ECO:0007669"/>
    <property type="project" value="UniProtKB-KW"/>
</dbReference>
<dbReference type="AlphaFoldDB" id="A0A6J7N2Y6"/>
<organism evidence="11">
    <name type="scientific">freshwater metagenome</name>
    <dbReference type="NCBI Taxonomy" id="449393"/>
    <lineage>
        <taxon>unclassified sequences</taxon>
        <taxon>metagenomes</taxon>
        <taxon>ecological metagenomes</taxon>
    </lineage>
</organism>
<evidence type="ECO:0000256" key="7">
    <source>
        <dbReference type="ARBA" id="ARBA00049534"/>
    </source>
</evidence>
<evidence type="ECO:0000256" key="4">
    <source>
        <dbReference type="ARBA" id="ARBA00022898"/>
    </source>
</evidence>
<evidence type="ECO:0000256" key="6">
    <source>
        <dbReference type="ARBA" id="ARBA00023239"/>
    </source>
</evidence>
<dbReference type="CDD" id="cd01749">
    <property type="entry name" value="GATase1_PB"/>
    <property type="match status" value="1"/>
</dbReference>
<dbReference type="PANTHER" id="PTHR31559:SF0">
    <property type="entry name" value="PYRIDOXAL 5'-PHOSPHATE SYNTHASE SUBUNIT SNO1-RELATED"/>
    <property type="match status" value="1"/>
</dbReference>
<dbReference type="PROSITE" id="PS51130">
    <property type="entry name" value="PDXT_SNO_2"/>
    <property type="match status" value="1"/>
</dbReference>
<dbReference type="EMBL" id="CAEZWB010000028">
    <property type="protein sequence ID" value="CAB4643056.1"/>
    <property type="molecule type" value="Genomic_DNA"/>
</dbReference>
<dbReference type="GO" id="GO:0008614">
    <property type="term" value="P:pyridoxine metabolic process"/>
    <property type="evidence" value="ECO:0007669"/>
    <property type="project" value="TreeGrafter"/>
</dbReference>
<dbReference type="EMBL" id="CAEZWH010000083">
    <property type="protein sequence ID" value="CAB4652361.1"/>
    <property type="molecule type" value="Genomic_DNA"/>
</dbReference>
<keyword evidence="6" id="KW-0456">Lyase</keyword>
<comment type="similarity">
    <text evidence="1">Belongs to the glutaminase PdxT/SNO family.</text>
</comment>
<dbReference type="GO" id="GO:0004359">
    <property type="term" value="F:glutaminase activity"/>
    <property type="evidence" value="ECO:0007669"/>
    <property type="project" value="UniProtKB-EC"/>
</dbReference>
<dbReference type="FunFam" id="3.40.50.880:FF:000010">
    <property type="entry name" value="uncharacterized protein LOC100176842 isoform X2"/>
    <property type="match status" value="1"/>
</dbReference>
<comment type="catalytic activity">
    <reaction evidence="7">
        <text>L-glutamine + H2O = L-glutamate + NH4(+)</text>
        <dbReference type="Rhea" id="RHEA:15889"/>
        <dbReference type="ChEBI" id="CHEBI:15377"/>
        <dbReference type="ChEBI" id="CHEBI:28938"/>
        <dbReference type="ChEBI" id="CHEBI:29985"/>
        <dbReference type="ChEBI" id="CHEBI:58359"/>
        <dbReference type="EC" id="3.5.1.2"/>
    </reaction>
</comment>
<dbReference type="SUPFAM" id="SSF52317">
    <property type="entry name" value="Class I glutamine amidotransferase-like"/>
    <property type="match status" value="1"/>
</dbReference>
<dbReference type="EMBL" id="CAFBOT010000064">
    <property type="protein sequence ID" value="CAB4987447.1"/>
    <property type="molecule type" value="Genomic_DNA"/>
</dbReference>
<name>A0A6J7N2Y6_9ZZZZ</name>
<dbReference type="PROSITE" id="PS51273">
    <property type="entry name" value="GATASE_TYPE_1"/>
    <property type="match status" value="1"/>
</dbReference>
<evidence type="ECO:0000256" key="2">
    <source>
        <dbReference type="ARBA" id="ARBA00012918"/>
    </source>
</evidence>
<evidence type="ECO:0000313" key="9">
    <source>
        <dbReference type="EMBL" id="CAB4652361.1"/>
    </source>
</evidence>
<dbReference type="NCBIfam" id="TIGR03800">
    <property type="entry name" value="PLP_synth_Pdx2"/>
    <property type="match status" value="1"/>
</dbReference>
<keyword evidence="3" id="KW-0378">Hydrolase</keyword>
<dbReference type="HAMAP" id="MF_01615">
    <property type="entry name" value="PdxT"/>
    <property type="match status" value="1"/>
</dbReference>
<reference evidence="11" key="1">
    <citation type="submission" date="2020-05" db="EMBL/GenBank/DDBJ databases">
        <authorList>
            <person name="Chiriac C."/>
            <person name="Salcher M."/>
            <person name="Ghai R."/>
            <person name="Kavagutti S V."/>
        </authorList>
    </citation>
    <scope>NUCLEOTIDE SEQUENCE</scope>
</reference>
<keyword evidence="4" id="KW-0663">Pyridoxal phosphate</keyword>
<dbReference type="Gene3D" id="3.40.50.880">
    <property type="match status" value="1"/>
</dbReference>
<dbReference type="InterPro" id="IPR029062">
    <property type="entry name" value="Class_I_gatase-like"/>
</dbReference>
<accession>A0A6J7N2Y6</accession>
<dbReference type="GO" id="GO:1903600">
    <property type="term" value="C:glutaminase complex"/>
    <property type="evidence" value="ECO:0007669"/>
    <property type="project" value="TreeGrafter"/>
</dbReference>
<evidence type="ECO:0000313" key="8">
    <source>
        <dbReference type="EMBL" id="CAB4643056.1"/>
    </source>
</evidence>
<evidence type="ECO:0000256" key="1">
    <source>
        <dbReference type="ARBA" id="ARBA00008345"/>
    </source>
</evidence>
<evidence type="ECO:0000256" key="3">
    <source>
        <dbReference type="ARBA" id="ARBA00022801"/>
    </source>
</evidence>
<gene>
    <name evidence="8" type="ORF">UFOPK2166_00363</name>
    <name evidence="9" type="ORF">UFOPK2195_00544</name>
    <name evidence="10" type="ORF">UFOPK2657_00095</name>
    <name evidence="11" type="ORF">UFOPK4000_00498</name>
</gene>
<dbReference type="Pfam" id="PF01174">
    <property type="entry name" value="SNO"/>
    <property type="match status" value="1"/>
</dbReference>
<evidence type="ECO:0000313" key="10">
    <source>
        <dbReference type="EMBL" id="CAB4702963.1"/>
    </source>
</evidence>
<dbReference type="PROSITE" id="PS01236">
    <property type="entry name" value="PDXT_SNO_1"/>
    <property type="match status" value="1"/>
</dbReference>
<dbReference type="PIRSF" id="PIRSF005639">
    <property type="entry name" value="Glut_amidoT_SNO"/>
    <property type="match status" value="1"/>
</dbReference>
<dbReference type="EMBL" id="CAEZYG010000007">
    <property type="protein sequence ID" value="CAB4702963.1"/>
    <property type="molecule type" value="Genomic_DNA"/>
</dbReference>
<keyword evidence="5" id="KW-0315">Glutamine amidotransferase</keyword>